<evidence type="ECO:0000256" key="1">
    <source>
        <dbReference type="ARBA" id="ARBA00004123"/>
    </source>
</evidence>
<evidence type="ECO:0000256" key="7">
    <source>
        <dbReference type="SAM" id="MobiDB-lite"/>
    </source>
</evidence>
<evidence type="ECO:0000256" key="4">
    <source>
        <dbReference type="ARBA" id="ARBA00022771"/>
    </source>
</evidence>
<dbReference type="SUPFAM" id="SSF57903">
    <property type="entry name" value="FYVE/PHD zinc finger"/>
    <property type="match status" value="1"/>
</dbReference>
<dbReference type="PANTHER" id="PTHR10694">
    <property type="entry name" value="LYSINE-SPECIFIC DEMETHYLASE"/>
    <property type="match status" value="1"/>
</dbReference>
<dbReference type="Proteomes" id="UP000518266">
    <property type="component" value="Unassembled WGS sequence"/>
</dbReference>
<reference evidence="10 11" key="1">
    <citation type="submission" date="2020-03" db="EMBL/GenBank/DDBJ databases">
        <title>Dissostichus mawsoni Genome sequencing and assembly.</title>
        <authorList>
            <person name="Park H."/>
        </authorList>
    </citation>
    <scope>NUCLEOTIDE SEQUENCE [LARGE SCALE GENOMIC DNA]</scope>
    <source>
        <strain evidence="10">DM0001</strain>
        <tissue evidence="10">Muscle</tissue>
    </source>
</reference>
<dbReference type="Gene3D" id="3.30.40.10">
    <property type="entry name" value="Zinc/RING finger domain, C3HC4 (zinc finger)"/>
    <property type="match status" value="1"/>
</dbReference>
<dbReference type="InterPro" id="IPR001965">
    <property type="entry name" value="Znf_PHD"/>
</dbReference>
<dbReference type="GO" id="GO:0008270">
    <property type="term" value="F:zinc ion binding"/>
    <property type="evidence" value="ECO:0007669"/>
    <property type="project" value="UniProtKB-KW"/>
</dbReference>
<dbReference type="GO" id="GO:0010468">
    <property type="term" value="P:regulation of gene expression"/>
    <property type="evidence" value="ECO:0007669"/>
    <property type="project" value="TreeGrafter"/>
</dbReference>
<dbReference type="SMART" id="SM00249">
    <property type="entry name" value="PHD"/>
    <property type="match status" value="1"/>
</dbReference>
<evidence type="ECO:0000259" key="9">
    <source>
        <dbReference type="SMART" id="SM00333"/>
    </source>
</evidence>
<dbReference type="SUPFAM" id="SSF63748">
    <property type="entry name" value="Tudor/PWWP/MBT"/>
    <property type="match status" value="1"/>
</dbReference>
<dbReference type="InterPro" id="IPR040477">
    <property type="entry name" value="KDM4-like_Tudor"/>
</dbReference>
<comment type="subcellular location">
    <subcellularLocation>
        <location evidence="1">Nucleus</location>
    </subcellularLocation>
</comment>
<keyword evidence="5" id="KW-0862">Zinc</keyword>
<keyword evidence="6" id="KW-0539">Nucleus</keyword>
<protein>
    <submittedName>
        <fullName evidence="10">Uncharacterized protein</fullName>
    </submittedName>
</protein>
<keyword evidence="4" id="KW-0863">Zinc-finger</keyword>
<gene>
    <name evidence="10" type="ORF">F7725_011687</name>
</gene>
<dbReference type="InterPro" id="IPR002999">
    <property type="entry name" value="Tudor"/>
</dbReference>
<evidence type="ECO:0000313" key="11">
    <source>
        <dbReference type="Proteomes" id="UP000518266"/>
    </source>
</evidence>
<comment type="caution">
    <text evidence="10">The sequence shown here is derived from an EMBL/GenBank/DDBJ whole genome shotgun (WGS) entry which is preliminary data.</text>
</comment>
<keyword evidence="11" id="KW-1185">Reference proteome</keyword>
<dbReference type="Gene3D" id="2.30.30.140">
    <property type="match status" value="1"/>
</dbReference>
<dbReference type="Gene3D" id="3.10.330.70">
    <property type="match status" value="1"/>
</dbReference>
<sequence length="318" mass="36395">MCFNTQSSKTNDNGEGQLSNPHIAEDGTSRLVTCAQCCVRVHTSCYGVSGDGAELDDWLCARCGALQRANDDKWVHVLCAITVLEAQFVNVTERGPIDLSTIPVTRFKLAAGNLMHPEDWPFTVFITCQRHKTPAIPERNRASMRELAVGQRVICKYRNARYYHSEVVELTTATFYEVVFDDGSYSDNLFPEDIANRDCVRHGPPPKVKQFRCDGQTGCLPNLCEARRHLTLEENLPKRVKSRLVIIHFIIRSVASDMRFELFSQSNVKQNTKRQRVINSRYREDYIEPVIYRAIMESLLLLFLPLLRLHIYELRLGL</sequence>
<dbReference type="GO" id="GO:0032454">
    <property type="term" value="F:histone H3K9 demethylase activity"/>
    <property type="evidence" value="ECO:0007669"/>
    <property type="project" value="TreeGrafter"/>
</dbReference>
<evidence type="ECO:0000256" key="6">
    <source>
        <dbReference type="ARBA" id="ARBA00023242"/>
    </source>
</evidence>
<evidence type="ECO:0000256" key="3">
    <source>
        <dbReference type="ARBA" id="ARBA00022737"/>
    </source>
</evidence>
<dbReference type="EMBL" id="JAAKFY010000004">
    <property type="protein sequence ID" value="KAF3858486.1"/>
    <property type="molecule type" value="Genomic_DNA"/>
</dbReference>
<dbReference type="Pfam" id="PF18104">
    <property type="entry name" value="Tudor_2"/>
    <property type="match status" value="1"/>
</dbReference>
<dbReference type="AlphaFoldDB" id="A0A7J5Z9Y5"/>
<dbReference type="InterPro" id="IPR019787">
    <property type="entry name" value="Znf_PHD-finger"/>
</dbReference>
<dbReference type="SMART" id="SM00333">
    <property type="entry name" value="TUDOR"/>
    <property type="match status" value="1"/>
</dbReference>
<organism evidence="10 11">
    <name type="scientific">Dissostichus mawsoni</name>
    <name type="common">Antarctic cod</name>
    <dbReference type="NCBI Taxonomy" id="36200"/>
    <lineage>
        <taxon>Eukaryota</taxon>
        <taxon>Metazoa</taxon>
        <taxon>Chordata</taxon>
        <taxon>Craniata</taxon>
        <taxon>Vertebrata</taxon>
        <taxon>Euteleostomi</taxon>
        <taxon>Actinopterygii</taxon>
        <taxon>Neopterygii</taxon>
        <taxon>Teleostei</taxon>
        <taxon>Neoteleostei</taxon>
        <taxon>Acanthomorphata</taxon>
        <taxon>Eupercaria</taxon>
        <taxon>Perciformes</taxon>
        <taxon>Notothenioidei</taxon>
        <taxon>Nototheniidae</taxon>
        <taxon>Dissostichus</taxon>
    </lineage>
</organism>
<proteinExistence type="predicted"/>
<name>A0A7J5Z9Y5_DISMA</name>
<keyword evidence="2" id="KW-0479">Metal-binding</keyword>
<dbReference type="InterPro" id="IPR013083">
    <property type="entry name" value="Znf_RING/FYVE/PHD"/>
</dbReference>
<dbReference type="PANTHER" id="PTHR10694:SF119">
    <property type="entry name" value="LYSINE-SPECIFIC DEMETHYLASE 4A"/>
    <property type="match status" value="1"/>
</dbReference>
<evidence type="ECO:0000259" key="8">
    <source>
        <dbReference type="SMART" id="SM00249"/>
    </source>
</evidence>
<evidence type="ECO:0000313" key="10">
    <source>
        <dbReference type="EMBL" id="KAF3858486.1"/>
    </source>
</evidence>
<accession>A0A7J5Z9Y5</accession>
<feature type="region of interest" description="Disordered" evidence="7">
    <location>
        <begin position="1"/>
        <end position="22"/>
    </location>
</feature>
<dbReference type="GO" id="GO:0000785">
    <property type="term" value="C:chromatin"/>
    <property type="evidence" value="ECO:0007669"/>
    <property type="project" value="TreeGrafter"/>
</dbReference>
<feature type="domain" description="Tudor" evidence="9">
    <location>
        <begin position="145"/>
        <end position="202"/>
    </location>
</feature>
<dbReference type="InterPro" id="IPR011011">
    <property type="entry name" value="Znf_FYVE_PHD"/>
</dbReference>
<dbReference type="GO" id="GO:0005634">
    <property type="term" value="C:nucleus"/>
    <property type="evidence" value="ECO:0007669"/>
    <property type="project" value="UniProtKB-SubCell"/>
</dbReference>
<feature type="domain" description="Zinc finger PHD-type" evidence="8">
    <location>
        <begin position="1"/>
        <end position="64"/>
    </location>
</feature>
<dbReference type="GO" id="GO:0051864">
    <property type="term" value="F:histone H3K36 demethylase activity"/>
    <property type="evidence" value="ECO:0007669"/>
    <property type="project" value="TreeGrafter"/>
</dbReference>
<dbReference type="OrthoDB" id="9547406at2759"/>
<evidence type="ECO:0000256" key="5">
    <source>
        <dbReference type="ARBA" id="ARBA00022833"/>
    </source>
</evidence>
<keyword evidence="3" id="KW-0677">Repeat</keyword>
<dbReference type="Pfam" id="PF13831">
    <property type="entry name" value="PHD_2"/>
    <property type="match status" value="1"/>
</dbReference>
<feature type="compositionally biased region" description="Polar residues" evidence="7">
    <location>
        <begin position="1"/>
        <end position="20"/>
    </location>
</feature>
<evidence type="ECO:0000256" key="2">
    <source>
        <dbReference type="ARBA" id="ARBA00022723"/>
    </source>
</evidence>